<dbReference type="SMART" id="SM00744">
    <property type="entry name" value="RINGv"/>
    <property type="match status" value="1"/>
</dbReference>
<evidence type="ECO:0000313" key="7">
    <source>
        <dbReference type="EMBL" id="KIR48573.1"/>
    </source>
</evidence>
<feature type="compositionally biased region" description="Acidic residues" evidence="5">
    <location>
        <begin position="441"/>
        <end position="470"/>
    </location>
</feature>
<feature type="region of interest" description="Disordered" evidence="5">
    <location>
        <begin position="101"/>
        <end position="146"/>
    </location>
</feature>
<evidence type="ECO:0000256" key="5">
    <source>
        <dbReference type="SAM" id="MobiDB-lite"/>
    </source>
</evidence>
<sequence length="676" mass="74535">MQAASPAPEPPATPATARVPLPLPLPVLSPLCHVPSPGPGAGAVPAAYHQPLDAPTPSSSSSPGRRGFYDDLQHYNPAPPFVDHTEDQMLREDYNRLRARRTSATLSSSPAANISPSSLSVHRRSLGDNTQRLPSDFGPSPVPPHVNPVPPYLDYIEDEMLRNDHVRVRSSARGNSVGTLSSEHVPAAFPTNNIVPSHASSSSSTSAISSSLRHQPVAFEEANDRWSRDRLTDRRRAMLASQRDDNNRPGPWTQAWSRTADEPFTAETNNDRYWDAEYSPAYIERRPLQQRASSSSSSSSVRPGPVVTNMGGHDRQALNRDINETVGRRLGSLRPVQMQNPSFPLEASTNTLRRREVPRGPHRAAATAAATASEGNLWGELERDNRSSYTTLPSLSSLSSSFSPSSRQSAAPSANNGDSGIATPTQESVFRAYVNSNHGQDEDDDFGDGFGDDFDDDDDDDDEDYDDENENGIGEMLNPDIMREVYNLLTARPVQPMATFSGPGMVAGEPIELIHAHAQLQQQHAHVASAFGRIFRQQPPRQSLEDLRLSPQMDDHAIQETLMSAIKGLKHVSDGKKRRMAMGILENIIWAEFGEREGMVRDEYCSVCHDEYEDTTEISITPCKHMYHKDCLCTWLNTPKISSCPMCRRDLALLAALTNMVPSKTVDEAIPYWYKV</sequence>
<dbReference type="AlphaFoldDB" id="A0A0D0UK98"/>
<dbReference type="PROSITE" id="PS50089">
    <property type="entry name" value="ZF_RING_2"/>
    <property type="match status" value="1"/>
</dbReference>
<feature type="compositionally biased region" description="Low complexity" evidence="5">
    <location>
        <begin position="57"/>
        <end position="66"/>
    </location>
</feature>
<dbReference type="InterPro" id="IPR001841">
    <property type="entry name" value="Znf_RING"/>
</dbReference>
<feature type="compositionally biased region" description="Low complexity" evidence="5">
    <location>
        <begin position="387"/>
        <end position="414"/>
    </location>
</feature>
<protein>
    <submittedName>
        <fullName evidence="7">RING zinc finger protein</fullName>
    </submittedName>
</protein>
<organism evidence="7">
    <name type="scientific">Cryptococcus bacillisporus CA1280</name>
    <dbReference type="NCBI Taxonomy" id="1296109"/>
    <lineage>
        <taxon>Eukaryota</taxon>
        <taxon>Fungi</taxon>
        <taxon>Dikarya</taxon>
        <taxon>Basidiomycota</taxon>
        <taxon>Agaricomycotina</taxon>
        <taxon>Tremellomycetes</taxon>
        <taxon>Tremellales</taxon>
        <taxon>Cryptococcaceae</taxon>
        <taxon>Cryptococcus</taxon>
        <taxon>Cryptococcus gattii species complex</taxon>
    </lineage>
</organism>
<dbReference type="HOGENOM" id="CLU_407689_0_0_1"/>
<feature type="region of interest" description="Disordered" evidence="5">
    <location>
        <begin position="1"/>
        <end position="71"/>
    </location>
</feature>
<dbReference type="SMART" id="SM00184">
    <property type="entry name" value="RING"/>
    <property type="match status" value="1"/>
</dbReference>
<evidence type="ECO:0000256" key="3">
    <source>
        <dbReference type="ARBA" id="ARBA00022833"/>
    </source>
</evidence>
<evidence type="ECO:0000256" key="2">
    <source>
        <dbReference type="ARBA" id="ARBA00022771"/>
    </source>
</evidence>
<feature type="region of interest" description="Disordered" evidence="5">
    <location>
        <begin position="287"/>
        <end position="317"/>
    </location>
</feature>
<keyword evidence="2 4" id="KW-0863">Zinc-finger</keyword>
<dbReference type="InterPro" id="IPR011016">
    <property type="entry name" value="Znf_RING-CH"/>
</dbReference>
<dbReference type="InterPro" id="IPR013083">
    <property type="entry name" value="Znf_RING/FYVE/PHD"/>
</dbReference>
<feature type="compositionally biased region" description="Low complexity" evidence="5">
    <location>
        <begin position="102"/>
        <end position="120"/>
    </location>
</feature>
<dbReference type="EMBL" id="KN847977">
    <property type="protein sequence ID" value="KIR48573.1"/>
    <property type="molecule type" value="Genomic_DNA"/>
</dbReference>
<feature type="region of interest" description="Disordered" evidence="5">
    <location>
        <begin position="332"/>
        <end position="423"/>
    </location>
</feature>
<keyword evidence="1" id="KW-0479">Metal-binding</keyword>
<proteinExistence type="predicted"/>
<accession>A0A0D0UK98</accession>
<dbReference type="Pfam" id="PF13639">
    <property type="entry name" value="zf-RING_2"/>
    <property type="match status" value="1"/>
</dbReference>
<evidence type="ECO:0000259" key="6">
    <source>
        <dbReference type="PROSITE" id="PS50089"/>
    </source>
</evidence>
<feature type="compositionally biased region" description="Polar residues" evidence="5">
    <location>
        <begin position="337"/>
        <end position="351"/>
    </location>
</feature>
<dbReference type="GO" id="GO:0008270">
    <property type="term" value="F:zinc ion binding"/>
    <property type="evidence" value="ECO:0007669"/>
    <property type="project" value="UniProtKB-KW"/>
</dbReference>
<keyword evidence="3" id="KW-0862">Zinc</keyword>
<evidence type="ECO:0000256" key="1">
    <source>
        <dbReference type="ARBA" id="ARBA00022723"/>
    </source>
</evidence>
<feature type="domain" description="RING-type" evidence="6">
    <location>
        <begin position="605"/>
        <end position="648"/>
    </location>
</feature>
<feature type="region of interest" description="Disordered" evidence="5">
    <location>
        <begin position="437"/>
        <end position="478"/>
    </location>
</feature>
<dbReference type="PANTHER" id="PTHR15710">
    <property type="entry name" value="E3 UBIQUITIN-PROTEIN LIGASE PRAJA"/>
    <property type="match status" value="1"/>
</dbReference>
<dbReference type="Gene3D" id="3.30.40.10">
    <property type="entry name" value="Zinc/RING finger domain, C3HC4 (zinc finger)"/>
    <property type="match status" value="1"/>
</dbReference>
<feature type="region of interest" description="Disordered" evidence="5">
    <location>
        <begin position="239"/>
        <end position="268"/>
    </location>
</feature>
<dbReference type="OrthoDB" id="8062037at2759"/>
<gene>
    <name evidence="7" type="ORF">I312_02423</name>
</gene>
<name>A0A0D0UK98_CRYGA</name>
<evidence type="ECO:0000256" key="4">
    <source>
        <dbReference type="PROSITE-ProRule" id="PRU00175"/>
    </source>
</evidence>
<dbReference type="SUPFAM" id="SSF57850">
    <property type="entry name" value="RING/U-box"/>
    <property type="match status" value="1"/>
</dbReference>
<reference evidence="7" key="1">
    <citation type="submission" date="2015-01" db="EMBL/GenBank/DDBJ databases">
        <title>The Genome Sequence of Cryptococcus gattii CA1280.</title>
        <authorList>
            <consortium name="The Broad Institute Genomics Platform"/>
            <person name="Cuomo C."/>
            <person name="Litvintseva A."/>
            <person name="Chen Y."/>
            <person name="Heitman J."/>
            <person name="Sun S."/>
            <person name="Springer D."/>
            <person name="Dromer F."/>
            <person name="Young S."/>
            <person name="Zeng Q."/>
            <person name="Gargeya S."/>
            <person name="Abouelleil A."/>
            <person name="Alvarado L."/>
            <person name="Chapman S.B."/>
            <person name="Gainer-Dewar J."/>
            <person name="Goldberg J."/>
            <person name="Griggs A."/>
            <person name="Gujja S."/>
            <person name="Hansen M."/>
            <person name="Howarth C."/>
            <person name="Imamovic A."/>
            <person name="Larimer J."/>
            <person name="Murphy C."/>
            <person name="Naylor J."/>
            <person name="Pearson M."/>
            <person name="Priest M."/>
            <person name="Roberts A."/>
            <person name="Saif S."/>
            <person name="Shea T."/>
            <person name="Sykes S."/>
            <person name="Wortman J."/>
            <person name="Nusbaum C."/>
            <person name="Birren B."/>
        </authorList>
    </citation>
    <scope>NUCLEOTIDE SEQUENCE [LARGE SCALE GENOMIC DNA]</scope>
    <source>
        <strain evidence="7">CA1280</strain>
    </source>
</reference>